<name>A0A151SIE4_CAJCA</name>
<dbReference type="STRING" id="3821.A0A151SIE4"/>
<sequence length="84" mass="9569">MPTPLFCDNQAALYIVANPVFHERTKHIEVNCHFIRQYLQSGNIAISYIRSGQQQTNIFTKALGTKQFHHLLSKLGVYNAHSPT</sequence>
<dbReference type="PANTHER" id="PTHR11439:SF470">
    <property type="entry name" value="CYSTEINE-RICH RLK (RECEPTOR-LIKE PROTEIN KINASE) 8"/>
    <property type="match status" value="1"/>
</dbReference>
<gene>
    <name evidence="1" type="ORF">KK1_000750</name>
</gene>
<dbReference type="CDD" id="cd09272">
    <property type="entry name" value="RNase_HI_RT_Ty1"/>
    <property type="match status" value="1"/>
</dbReference>
<dbReference type="EMBL" id="CM003613">
    <property type="protein sequence ID" value="KYP54559.1"/>
    <property type="molecule type" value="Genomic_DNA"/>
</dbReference>
<dbReference type="OMA" id="NCHFIRQ"/>
<evidence type="ECO:0000313" key="2">
    <source>
        <dbReference type="Proteomes" id="UP000075243"/>
    </source>
</evidence>
<accession>A0A151SIE4</accession>
<protein>
    <submittedName>
        <fullName evidence="1">Copia protein</fullName>
    </submittedName>
</protein>
<dbReference type="Gramene" id="C.cajan_00730.t">
    <property type="protein sequence ID" value="C.cajan_00730.t.cds1"/>
    <property type="gene ID" value="C.cajan_00730"/>
</dbReference>
<dbReference type="Proteomes" id="UP000075243">
    <property type="component" value="Chromosome 11"/>
</dbReference>
<proteinExistence type="predicted"/>
<dbReference type="PANTHER" id="PTHR11439">
    <property type="entry name" value="GAG-POL-RELATED RETROTRANSPOSON"/>
    <property type="match status" value="1"/>
</dbReference>
<reference evidence="1 2" key="1">
    <citation type="journal article" date="2012" name="Nat. Biotechnol.">
        <title>Draft genome sequence of pigeonpea (Cajanus cajan), an orphan legume crop of resource-poor farmers.</title>
        <authorList>
            <person name="Varshney R.K."/>
            <person name="Chen W."/>
            <person name="Li Y."/>
            <person name="Bharti A.K."/>
            <person name="Saxena R.K."/>
            <person name="Schlueter J.A."/>
            <person name="Donoghue M.T."/>
            <person name="Azam S."/>
            <person name="Fan G."/>
            <person name="Whaley A.M."/>
            <person name="Farmer A.D."/>
            <person name="Sheridan J."/>
            <person name="Iwata A."/>
            <person name="Tuteja R."/>
            <person name="Penmetsa R.V."/>
            <person name="Wu W."/>
            <person name="Upadhyaya H.D."/>
            <person name="Yang S.P."/>
            <person name="Shah T."/>
            <person name="Saxena K.B."/>
            <person name="Michael T."/>
            <person name="McCombie W.R."/>
            <person name="Yang B."/>
            <person name="Zhang G."/>
            <person name="Yang H."/>
            <person name="Wang J."/>
            <person name="Spillane C."/>
            <person name="Cook D.R."/>
            <person name="May G.D."/>
            <person name="Xu X."/>
            <person name="Jackson S.A."/>
        </authorList>
    </citation>
    <scope>NUCLEOTIDE SEQUENCE [LARGE SCALE GENOMIC DNA]</scope>
    <source>
        <strain evidence="2">cv. Asha</strain>
    </source>
</reference>
<organism evidence="1 2">
    <name type="scientific">Cajanus cajan</name>
    <name type="common">Pigeon pea</name>
    <name type="synonym">Cajanus indicus</name>
    <dbReference type="NCBI Taxonomy" id="3821"/>
    <lineage>
        <taxon>Eukaryota</taxon>
        <taxon>Viridiplantae</taxon>
        <taxon>Streptophyta</taxon>
        <taxon>Embryophyta</taxon>
        <taxon>Tracheophyta</taxon>
        <taxon>Spermatophyta</taxon>
        <taxon>Magnoliopsida</taxon>
        <taxon>eudicotyledons</taxon>
        <taxon>Gunneridae</taxon>
        <taxon>Pentapetalae</taxon>
        <taxon>rosids</taxon>
        <taxon>fabids</taxon>
        <taxon>Fabales</taxon>
        <taxon>Fabaceae</taxon>
        <taxon>Papilionoideae</taxon>
        <taxon>50 kb inversion clade</taxon>
        <taxon>NPAAA clade</taxon>
        <taxon>indigoferoid/millettioid clade</taxon>
        <taxon>Phaseoleae</taxon>
        <taxon>Cajanus</taxon>
    </lineage>
</organism>
<dbReference type="AlphaFoldDB" id="A0A151SIE4"/>
<evidence type="ECO:0000313" key="1">
    <source>
        <dbReference type="EMBL" id="KYP54559.1"/>
    </source>
</evidence>
<keyword evidence="2" id="KW-1185">Reference proteome</keyword>